<evidence type="ECO:0000313" key="2">
    <source>
        <dbReference type="Proteomes" id="UP000214561"/>
    </source>
</evidence>
<dbReference type="InterPro" id="IPR010982">
    <property type="entry name" value="Lambda_DNA-bd_dom_sf"/>
</dbReference>
<accession>A0AB33CTS3</accession>
<evidence type="ECO:0000313" key="1">
    <source>
        <dbReference type="EMBL" id="ASR89219.1"/>
    </source>
</evidence>
<gene>
    <name evidence="1" type="ORF">AFA_07045</name>
</gene>
<dbReference type="EMBL" id="CP021641">
    <property type="protein sequence ID" value="ASR89219.1"/>
    <property type="molecule type" value="Genomic_DNA"/>
</dbReference>
<dbReference type="RefSeq" id="WP_094196318.1">
    <property type="nucleotide sequence ID" value="NZ_CP013119.1"/>
</dbReference>
<dbReference type="Gene3D" id="1.10.260.40">
    <property type="entry name" value="lambda repressor-like DNA-binding domains"/>
    <property type="match status" value="1"/>
</dbReference>
<sequence length="63" mass="7096">MNAKHIIEEMGGRRAVLRITGLSKGRISQWEKAGVIPRVWQLVFHHMNPVVPAPAPKESSRNI</sequence>
<dbReference type="GO" id="GO:0003677">
    <property type="term" value="F:DNA binding"/>
    <property type="evidence" value="ECO:0007669"/>
    <property type="project" value="InterPro"/>
</dbReference>
<evidence type="ECO:0008006" key="3">
    <source>
        <dbReference type="Google" id="ProtNLM"/>
    </source>
</evidence>
<organism evidence="1 2">
    <name type="scientific">Alcaligenes faecalis</name>
    <dbReference type="NCBI Taxonomy" id="511"/>
    <lineage>
        <taxon>Bacteria</taxon>
        <taxon>Pseudomonadati</taxon>
        <taxon>Pseudomonadota</taxon>
        <taxon>Betaproteobacteria</taxon>
        <taxon>Burkholderiales</taxon>
        <taxon>Alcaligenaceae</taxon>
        <taxon>Alcaligenes</taxon>
    </lineage>
</organism>
<protein>
    <recommendedName>
        <fullName evidence="3">Cro/Cl family transcriptional regulator</fullName>
    </recommendedName>
</protein>
<name>A0AB33CTS3_ALCFA</name>
<dbReference type="KEGG" id="afq:AFA_07045"/>
<dbReference type="GeneID" id="96868558"/>
<reference evidence="1 2" key="1">
    <citation type="submission" date="2017-05" db="EMBL/GenBank/DDBJ databases">
        <authorList>
            <person name="Qiu J.G."/>
            <person name="He J."/>
        </authorList>
    </citation>
    <scope>NUCLEOTIDE SEQUENCE [LARGE SCALE GENOMIC DNA]</scope>
    <source>
        <strain evidence="1 2">JQ135</strain>
    </source>
</reference>
<proteinExistence type="predicted"/>
<dbReference type="Proteomes" id="UP000214561">
    <property type="component" value="Chromosome"/>
</dbReference>
<dbReference type="AlphaFoldDB" id="A0AB33CTS3"/>